<dbReference type="Gene3D" id="2.40.160.210">
    <property type="entry name" value="Acyl-CoA thioesterase, double hotdog domain"/>
    <property type="match status" value="1"/>
</dbReference>
<dbReference type="eggNOG" id="COG2050">
    <property type="taxonomic scope" value="Bacteria"/>
</dbReference>
<dbReference type="Pfam" id="PF20789">
    <property type="entry name" value="4HBT_3C"/>
    <property type="match status" value="1"/>
</dbReference>
<dbReference type="InterPro" id="IPR049449">
    <property type="entry name" value="TesB_ACOT8-like_N"/>
</dbReference>
<feature type="domain" description="Acyl-CoA thioesterase-like N-terminal HotDog" evidence="1">
    <location>
        <begin position="30"/>
        <end position="113"/>
    </location>
</feature>
<protein>
    <recommendedName>
        <fullName evidence="5">Thioesterase</fullName>
    </recommendedName>
</protein>
<keyword evidence="4" id="KW-1185">Reference proteome</keyword>
<comment type="caution">
    <text evidence="3">The sequence shown here is derived from an EMBL/GenBank/DDBJ whole genome shotgun (WGS) entry which is preliminary data.</text>
</comment>
<dbReference type="SUPFAM" id="SSF54637">
    <property type="entry name" value="Thioesterase/thiol ester dehydrase-isomerase"/>
    <property type="match status" value="1"/>
</dbReference>
<dbReference type="InterPro" id="IPR042171">
    <property type="entry name" value="Acyl-CoA_hotdog"/>
</dbReference>
<dbReference type="InterPro" id="IPR029069">
    <property type="entry name" value="HotDog_dom_sf"/>
</dbReference>
<proteinExistence type="predicted"/>
<dbReference type="Pfam" id="PF13622">
    <property type="entry name" value="4HBT_3"/>
    <property type="match status" value="1"/>
</dbReference>
<evidence type="ECO:0000313" key="3">
    <source>
        <dbReference type="EMBL" id="KDN25457.1"/>
    </source>
</evidence>
<evidence type="ECO:0008006" key="5">
    <source>
        <dbReference type="Google" id="ProtNLM"/>
    </source>
</evidence>
<gene>
    <name evidence="3" type="ORF">MBO_03727</name>
</gene>
<name>A0A066UHV2_9GAMM</name>
<organism evidence="3 4">
    <name type="scientific">Moraxella bovoculi 237</name>
    <dbReference type="NCBI Taxonomy" id="743974"/>
    <lineage>
        <taxon>Bacteria</taxon>
        <taxon>Pseudomonadati</taxon>
        <taxon>Pseudomonadota</taxon>
        <taxon>Gammaproteobacteria</taxon>
        <taxon>Moraxellales</taxon>
        <taxon>Moraxellaceae</taxon>
        <taxon>Moraxella</taxon>
    </lineage>
</organism>
<dbReference type="RefSeq" id="WP_036363818.1">
    <property type="nucleotide sequence ID" value="NZ_AOMT01000013.1"/>
</dbReference>
<dbReference type="OrthoDB" id="1413770at2"/>
<feature type="domain" description="Acyl-CoA thioesterase-like C-terminal" evidence="2">
    <location>
        <begin position="161"/>
        <end position="262"/>
    </location>
</feature>
<reference evidence="3 4" key="1">
    <citation type="journal article" date="2014" name="Genome Announc.">
        <title>Draft Genome Sequence of Moraxella bovoculi Strain 237T (ATCC BAA-1259T) Isolated from a Calf with Infectious Bovine Keratoconjunctivitis.</title>
        <authorList>
            <person name="Calcutt M.J."/>
            <person name="Foecking M.F."/>
            <person name="Martin N.T."/>
            <person name="Mhlanga-Mutangadura T."/>
            <person name="Reilly T.J."/>
        </authorList>
    </citation>
    <scope>NUCLEOTIDE SEQUENCE [LARGE SCALE GENOMIC DNA]</scope>
    <source>
        <strain evidence="3 4">237</strain>
    </source>
</reference>
<evidence type="ECO:0000259" key="2">
    <source>
        <dbReference type="Pfam" id="PF20789"/>
    </source>
</evidence>
<dbReference type="AlphaFoldDB" id="A0A066UHV2"/>
<dbReference type="InterPro" id="IPR049450">
    <property type="entry name" value="ACOT8-like_C"/>
</dbReference>
<dbReference type="Proteomes" id="UP000035860">
    <property type="component" value="Unassembled WGS sequence"/>
</dbReference>
<sequence length="269" mass="30096">MRAYYEPISRSVNDDTTTAQYQSTDYAQGVWNPFEQHMAVATGLMARELEQFFPRNDLAIARLSLDVLGVIYQGETVVRTRFIRTGRTIELIESTLSTFDKNGTERVSIIMRAWRLAVSDTSAIAGTEDASCSPIDLPDWDGISVWDSGYINTLKAKVAHHRTGKSLVWFDTDIEMVADEPTSDFVHLIGMVDTANGIAMRTKDRAWISPSIDLQIHLYRIPRGRWLGLDTVQQIGESGVGLTSSVLYDEHGSFGRAEQILTVRHIGKP</sequence>
<dbReference type="EMBL" id="AOMT01000013">
    <property type="protein sequence ID" value="KDN25457.1"/>
    <property type="molecule type" value="Genomic_DNA"/>
</dbReference>
<accession>A0A066UHV2</accession>
<evidence type="ECO:0000259" key="1">
    <source>
        <dbReference type="Pfam" id="PF13622"/>
    </source>
</evidence>
<evidence type="ECO:0000313" key="4">
    <source>
        <dbReference type="Proteomes" id="UP000035860"/>
    </source>
</evidence>